<dbReference type="InterPro" id="IPR004518">
    <property type="entry name" value="MazG-like_dom"/>
</dbReference>
<evidence type="ECO:0000313" key="3">
    <source>
        <dbReference type="Proteomes" id="UP000681027"/>
    </source>
</evidence>
<keyword evidence="3" id="KW-1185">Reference proteome</keyword>
<dbReference type="Pfam" id="PF03819">
    <property type="entry name" value="MazG"/>
    <property type="match status" value="1"/>
</dbReference>
<feature type="domain" description="NTP pyrophosphohydrolase MazG-like" evidence="1">
    <location>
        <begin position="28"/>
        <end position="85"/>
    </location>
</feature>
<dbReference type="SUPFAM" id="SSF101386">
    <property type="entry name" value="all-alpha NTP pyrophosphatases"/>
    <property type="match status" value="1"/>
</dbReference>
<evidence type="ECO:0000313" key="2">
    <source>
        <dbReference type="EMBL" id="MBS4191771.1"/>
    </source>
</evidence>
<comment type="caution">
    <text evidence="2">The sequence shown here is derived from an EMBL/GenBank/DDBJ whole genome shotgun (WGS) entry which is preliminary data.</text>
</comment>
<accession>A0ABS5NVB7</accession>
<dbReference type="Proteomes" id="UP000681027">
    <property type="component" value="Unassembled WGS sequence"/>
</dbReference>
<dbReference type="Gene3D" id="1.10.287.1080">
    <property type="entry name" value="MazG-like"/>
    <property type="match status" value="1"/>
</dbReference>
<proteinExistence type="predicted"/>
<reference evidence="2 3" key="1">
    <citation type="submission" date="2021-05" db="EMBL/GenBank/DDBJ databases">
        <title>Novel Bacillus species.</title>
        <authorList>
            <person name="Liu G."/>
        </authorList>
    </citation>
    <scope>NUCLEOTIDE SEQUENCE [LARGE SCALE GENOMIC DNA]</scope>
    <source>
        <strain evidence="2 3">FJAT-49705</strain>
    </source>
</reference>
<protein>
    <recommendedName>
        <fullName evidence="1">NTP pyrophosphohydrolase MazG-like domain-containing protein</fullName>
    </recommendedName>
</protein>
<organism evidence="2 3">
    <name type="scientific">Cytobacillus citreus</name>
    <dbReference type="NCBI Taxonomy" id="2833586"/>
    <lineage>
        <taxon>Bacteria</taxon>
        <taxon>Bacillati</taxon>
        <taxon>Bacillota</taxon>
        <taxon>Bacilli</taxon>
        <taxon>Bacillales</taxon>
        <taxon>Bacillaceae</taxon>
        <taxon>Cytobacillus</taxon>
    </lineage>
</organism>
<sequence length="98" mass="11136">MKMINELCKQAYETAKSKGWHDEPRETGTLLALIHSEVSEALEADRKGDAENFLEEMADVCIRVFDLCGSRTLDLEKAIVDKMERNKGRTYKHGGKAY</sequence>
<dbReference type="CDD" id="cd11542">
    <property type="entry name" value="NTP-PPase_u5"/>
    <property type="match status" value="1"/>
</dbReference>
<dbReference type="EMBL" id="JAGYPM010000003">
    <property type="protein sequence ID" value="MBS4191771.1"/>
    <property type="molecule type" value="Genomic_DNA"/>
</dbReference>
<evidence type="ECO:0000259" key="1">
    <source>
        <dbReference type="Pfam" id="PF03819"/>
    </source>
</evidence>
<gene>
    <name evidence="2" type="ORF">KHA94_16395</name>
</gene>
<name>A0ABS5NVB7_9BACI</name>